<dbReference type="SUPFAM" id="SSF64518">
    <property type="entry name" value="Phase 1 flagellin"/>
    <property type="match status" value="1"/>
</dbReference>
<dbReference type="RefSeq" id="WP_148604992.1">
    <property type="nucleotide sequence ID" value="NZ_RXYB01000017.1"/>
</dbReference>
<sequence length="364" mass="39715">MRITYKMTTGNYTTNLNNLSTDLDKLNNQVASGRKFSSTSEDVSSAVKAYQVRRDLTKVEGYQNNIASAQDFMDNSESSISGIQTSLLEATDKTLQGMNGTQSVNERKIIATQLRTMQSELLDTLNTKSSDTYIFGGSNTETKPFSLGTDGKLVYNGQKVDDLADGSTALANLQSDSLYVDIGLGVSFKEPSGEVDKNSVFNYSTPGIDLVGNGVSKTATTDASGNVLKDTDGNIIYADDKVTIDGKAQTISNNVYDLLGQIASEFESPSYSFDTLNTLYGKFQQATQNPSLSITKIGEKTNYLSFMTTRYEDQNYNLEKKQTAVEGVDAASTYLEFSTQQVAYKAALQMGSKLIQQSVFDYMS</sequence>
<protein>
    <submittedName>
        <fullName evidence="2">Flagellar hook-associated protein 3</fullName>
    </submittedName>
</protein>
<feature type="domain" description="Flagellin N-terminal" evidence="1">
    <location>
        <begin position="5"/>
        <end position="140"/>
    </location>
</feature>
<dbReference type="InterPro" id="IPR013384">
    <property type="entry name" value="Flagell_FlgL"/>
</dbReference>
<dbReference type="EMBL" id="WJBB01000008">
    <property type="protein sequence ID" value="MBC3797066.1"/>
    <property type="molecule type" value="Genomic_DNA"/>
</dbReference>
<keyword evidence="2" id="KW-0966">Cell projection</keyword>
<evidence type="ECO:0000313" key="3">
    <source>
        <dbReference type="Proteomes" id="UP000653358"/>
    </source>
</evidence>
<dbReference type="InterPro" id="IPR001029">
    <property type="entry name" value="Flagellin_N"/>
</dbReference>
<dbReference type="Gene3D" id="1.20.1330.10">
    <property type="entry name" value="f41 fragment of flagellin, N-terminal domain"/>
    <property type="match status" value="1"/>
</dbReference>
<organism evidence="2 3">
    <name type="scientific">Acetobacterium tundrae</name>
    <dbReference type="NCBI Taxonomy" id="132932"/>
    <lineage>
        <taxon>Bacteria</taxon>
        <taxon>Bacillati</taxon>
        <taxon>Bacillota</taxon>
        <taxon>Clostridia</taxon>
        <taxon>Eubacteriales</taxon>
        <taxon>Eubacteriaceae</taxon>
        <taxon>Acetobacterium</taxon>
    </lineage>
</organism>
<dbReference type="Pfam" id="PF00669">
    <property type="entry name" value="Flagellin_N"/>
    <property type="match status" value="1"/>
</dbReference>
<reference evidence="2 3" key="1">
    <citation type="journal article" date="2020" name="mSystems">
        <title>Defining Genomic and Predicted Metabolic Features of the Acetobacterium Genus.</title>
        <authorList>
            <person name="Ross D.E."/>
            <person name="Marshall C.W."/>
            <person name="Gulliver D."/>
            <person name="May H.D."/>
            <person name="Norman R.S."/>
        </authorList>
    </citation>
    <scope>NUCLEOTIDE SEQUENCE [LARGE SCALE GENOMIC DNA]</scope>
    <source>
        <strain evidence="2 3">DSM 9173</strain>
    </source>
</reference>
<comment type="caution">
    <text evidence="2">The sequence shown here is derived from an EMBL/GenBank/DDBJ whole genome shotgun (WGS) entry which is preliminary data.</text>
</comment>
<dbReference type="PANTHER" id="PTHR42792">
    <property type="entry name" value="FLAGELLIN"/>
    <property type="match status" value="1"/>
</dbReference>
<accession>A0ABR6WL98</accession>
<dbReference type="PANTHER" id="PTHR42792:SF1">
    <property type="entry name" value="FLAGELLAR HOOK-ASSOCIATED PROTEIN 3"/>
    <property type="match status" value="1"/>
</dbReference>
<keyword evidence="2" id="KW-0282">Flagellum</keyword>
<name>A0ABR6WL98_9FIRM</name>
<dbReference type="InterPro" id="IPR001492">
    <property type="entry name" value="Flagellin"/>
</dbReference>
<keyword evidence="3" id="KW-1185">Reference proteome</keyword>
<gene>
    <name evidence="2" type="primary">flgL</name>
    <name evidence="2" type="ORF">GH807_08405</name>
</gene>
<dbReference type="NCBIfam" id="TIGR02550">
    <property type="entry name" value="flagell_flgL"/>
    <property type="match status" value="1"/>
</dbReference>
<evidence type="ECO:0000313" key="2">
    <source>
        <dbReference type="EMBL" id="MBC3797066.1"/>
    </source>
</evidence>
<dbReference type="Proteomes" id="UP000653358">
    <property type="component" value="Unassembled WGS sequence"/>
</dbReference>
<evidence type="ECO:0000259" key="1">
    <source>
        <dbReference type="Pfam" id="PF00669"/>
    </source>
</evidence>
<proteinExistence type="predicted"/>
<keyword evidence="2" id="KW-0969">Cilium</keyword>